<dbReference type="InterPro" id="IPR045092">
    <property type="entry name" value="Rrp6-like"/>
</dbReference>
<keyword evidence="3" id="KW-1185">Reference proteome</keyword>
<evidence type="ECO:0000256" key="1">
    <source>
        <dbReference type="SAM" id="MobiDB-lite"/>
    </source>
</evidence>
<dbReference type="GO" id="GO:0071037">
    <property type="term" value="P:nuclear polyadenylation-dependent snRNA catabolic process"/>
    <property type="evidence" value="ECO:0007669"/>
    <property type="project" value="TreeGrafter"/>
</dbReference>
<protein>
    <recommendedName>
        <fullName evidence="4">HRDC domain-containing protein</fullName>
    </recommendedName>
</protein>
<evidence type="ECO:0000313" key="2">
    <source>
        <dbReference type="EMBL" id="KAA8526510.1"/>
    </source>
</evidence>
<dbReference type="InterPro" id="IPR044876">
    <property type="entry name" value="HRDC_dom_sf"/>
</dbReference>
<dbReference type="OrthoDB" id="2250022at2759"/>
<evidence type="ECO:0008006" key="4">
    <source>
        <dbReference type="Google" id="ProtNLM"/>
    </source>
</evidence>
<accession>A0A5J5A7N4</accession>
<dbReference type="GO" id="GO:0000467">
    <property type="term" value="P:exonucleolytic trimming to generate mature 3'-end of 5.8S rRNA from tricistronic rRNA transcript (SSU-rRNA, 5.8S rRNA, LSU-rRNA)"/>
    <property type="evidence" value="ECO:0007669"/>
    <property type="project" value="InterPro"/>
</dbReference>
<dbReference type="GO" id="GO:0071038">
    <property type="term" value="P:TRAMP-dependent tRNA surveillance pathway"/>
    <property type="evidence" value="ECO:0007669"/>
    <property type="project" value="TreeGrafter"/>
</dbReference>
<proteinExistence type="predicted"/>
<dbReference type="AlphaFoldDB" id="A0A5J5A7N4"/>
<dbReference type="GO" id="GO:0071036">
    <property type="term" value="P:nuclear polyadenylation-dependent snoRNA catabolic process"/>
    <property type="evidence" value="ECO:0007669"/>
    <property type="project" value="TreeGrafter"/>
</dbReference>
<dbReference type="EMBL" id="CM018046">
    <property type="protein sequence ID" value="KAA8526510.1"/>
    <property type="molecule type" value="Genomic_DNA"/>
</dbReference>
<dbReference type="Gene3D" id="1.10.150.80">
    <property type="entry name" value="HRDC domain"/>
    <property type="match status" value="1"/>
</dbReference>
<organism evidence="2 3">
    <name type="scientific">Nyssa sinensis</name>
    <dbReference type="NCBI Taxonomy" id="561372"/>
    <lineage>
        <taxon>Eukaryota</taxon>
        <taxon>Viridiplantae</taxon>
        <taxon>Streptophyta</taxon>
        <taxon>Embryophyta</taxon>
        <taxon>Tracheophyta</taxon>
        <taxon>Spermatophyta</taxon>
        <taxon>Magnoliopsida</taxon>
        <taxon>eudicotyledons</taxon>
        <taxon>Gunneridae</taxon>
        <taxon>Pentapetalae</taxon>
        <taxon>asterids</taxon>
        <taxon>Cornales</taxon>
        <taxon>Nyssaceae</taxon>
        <taxon>Nyssa</taxon>
    </lineage>
</organism>
<dbReference type="Proteomes" id="UP000325577">
    <property type="component" value="Linkage Group LG3"/>
</dbReference>
<feature type="compositionally biased region" description="Polar residues" evidence="1">
    <location>
        <begin position="431"/>
        <end position="445"/>
    </location>
</feature>
<dbReference type="GO" id="GO:0071051">
    <property type="term" value="P:poly(A)-dependent snoRNA 3'-end processing"/>
    <property type="evidence" value="ECO:0007669"/>
    <property type="project" value="TreeGrafter"/>
</dbReference>
<dbReference type="GO" id="GO:0000175">
    <property type="term" value="F:3'-5'-RNA exonuclease activity"/>
    <property type="evidence" value="ECO:0007669"/>
    <property type="project" value="InterPro"/>
</dbReference>
<dbReference type="PANTHER" id="PTHR12124">
    <property type="entry name" value="POLYMYOSITIS/SCLERODERMA AUTOANTIGEN-RELATED"/>
    <property type="match status" value="1"/>
</dbReference>
<dbReference type="PANTHER" id="PTHR12124:SF68">
    <property type="entry name" value="PROTEIN RRP6-LIKE 3"/>
    <property type="match status" value="1"/>
</dbReference>
<dbReference type="GO" id="GO:0003727">
    <property type="term" value="F:single-stranded RNA binding"/>
    <property type="evidence" value="ECO:0007669"/>
    <property type="project" value="TreeGrafter"/>
</dbReference>
<dbReference type="GO" id="GO:0000176">
    <property type="term" value="C:nuclear exosome (RNase complex)"/>
    <property type="evidence" value="ECO:0007669"/>
    <property type="project" value="TreeGrafter"/>
</dbReference>
<reference evidence="2 3" key="1">
    <citation type="submission" date="2019-09" db="EMBL/GenBank/DDBJ databases">
        <title>A chromosome-level genome assembly of the Chinese tupelo Nyssa sinensis.</title>
        <authorList>
            <person name="Yang X."/>
            <person name="Kang M."/>
            <person name="Yang Y."/>
            <person name="Xiong H."/>
            <person name="Wang M."/>
            <person name="Zhang Z."/>
            <person name="Wang Z."/>
            <person name="Wu H."/>
            <person name="Ma T."/>
            <person name="Liu J."/>
            <person name="Xi Z."/>
        </authorList>
    </citation>
    <scope>NUCLEOTIDE SEQUENCE [LARGE SCALE GENOMIC DNA]</scope>
    <source>
        <strain evidence="2">J267</strain>
        <tissue evidence="2">Leaf</tissue>
    </source>
</reference>
<evidence type="ECO:0000313" key="3">
    <source>
        <dbReference type="Proteomes" id="UP000325577"/>
    </source>
</evidence>
<gene>
    <name evidence="2" type="ORF">F0562_008287</name>
</gene>
<dbReference type="GO" id="GO:0071035">
    <property type="term" value="P:nuclear polyadenylation-dependent rRNA catabolic process"/>
    <property type="evidence" value="ECO:0007669"/>
    <property type="project" value="TreeGrafter"/>
</dbReference>
<dbReference type="GO" id="GO:0005730">
    <property type="term" value="C:nucleolus"/>
    <property type="evidence" value="ECO:0007669"/>
    <property type="project" value="TreeGrafter"/>
</dbReference>
<sequence>MIKEVFHQILVTVSFRILLAVHDESLRYLLSDNAVAALADKFPTTLREIYDAISQADLNNDSLNLNSSLQSPSPVVCSHLEDIYYLFEKMGKANDIFQLILQRHLGPNGSCTLSIYNYALLSKSNLKLENRIYANDGRLLCYCNRRKLEWYLRRDLAKLVDDNPPAIMLLFEPKGRPEDEDNDFYIQKHFKSHRSHDIVLLCVDCHEIAHAAAEKYKKQIAAEFGIPLFIRIVIDSKQAHDICGSSASIVNLEEAGVTPLELRTAAMALLRHGSRMPSKRREELMQIVMRYYGGQEISEEDLERALLVGMSPHERRRFEKKRGLSFKHATGSIISDKKLDFNSGKVVTATAINTSSIDNVNSSQATQGETCSKEEDCDLSMVTDMDVSSNSFCSDLEVNGKVFAATSKGMNSDRSRLSEAKGISDLDIVANSESRSESNGTTNSFHPRFDGTVSPKHNSKLSLLGHGPHWKQVVDHLLKEYGEDGIRQFCQRWRQVFVEAIHPRFLPAGWDVMHSGRRDFGEFSVHNPTKKASAVAKRKYLRLPSSIGCLKRKSAYLREGAENYGWVTGKVFLTVKVVALYALAALIKLGTEDTDMERF</sequence>
<feature type="region of interest" description="Disordered" evidence="1">
    <location>
        <begin position="431"/>
        <end position="453"/>
    </location>
</feature>
<dbReference type="GO" id="GO:0071039">
    <property type="term" value="P:nuclear polyadenylation-dependent CUT catabolic process"/>
    <property type="evidence" value="ECO:0007669"/>
    <property type="project" value="TreeGrafter"/>
</dbReference>
<dbReference type="GO" id="GO:0071044">
    <property type="term" value="P:histone mRNA catabolic process"/>
    <property type="evidence" value="ECO:0007669"/>
    <property type="project" value="TreeGrafter"/>
</dbReference>
<name>A0A5J5A7N4_9ASTE</name>
<dbReference type="GO" id="GO:0071040">
    <property type="term" value="P:nuclear polyadenylation-dependent antisense transcript catabolic process"/>
    <property type="evidence" value="ECO:0007669"/>
    <property type="project" value="TreeGrafter"/>
</dbReference>